<name>A0A2C6D0U9_9GAMM</name>
<reference evidence="5" key="1">
    <citation type="submission" date="2017-09" db="EMBL/GenBank/DDBJ databases">
        <title>FDA dAtabase for Regulatory Grade micrObial Sequences (FDA-ARGOS): Supporting development and validation of Infectious Disease Dx tests.</title>
        <authorList>
            <person name="Minogue T."/>
            <person name="Wolcott M."/>
            <person name="Wasieloski L."/>
            <person name="Aguilar W."/>
            <person name="Moore D."/>
            <person name="Tallon L.J."/>
            <person name="Sadzewicz L."/>
            <person name="Ott S."/>
            <person name="Zhao X."/>
            <person name="Nagaraj S."/>
            <person name="Vavikolanu K."/>
            <person name="Aluvathingal J."/>
            <person name="Nadendla S."/>
            <person name="Sichtig H."/>
        </authorList>
    </citation>
    <scope>NUCLEOTIDE SEQUENCE</scope>
    <source>
        <strain evidence="5">FDAARGOS_387</strain>
    </source>
</reference>
<dbReference type="AlphaFoldDB" id="A0A2C6D0U9"/>
<dbReference type="PANTHER" id="PTHR43537:SF44">
    <property type="entry name" value="GNTR FAMILY REGULATORY PROTEIN"/>
    <property type="match status" value="1"/>
</dbReference>
<dbReference type="SMART" id="SM00345">
    <property type="entry name" value="HTH_GNTR"/>
    <property type="match status" value="1"/>
</dbReference>
<organism evidence="5 7">
    <name type="scientific">Budvicia aquatica</name>
    <dbReference type="NCBI Taxonomy" id="82979"/>
    <lineage>
        <taxon>Bacteria</taxon>
        <taxon>Pseudomonadati</taxon>
        <taxon>Pseudomonadota</taxon>
        <taxon>Gammaproteobacteria</taxon>
        <taxon>Enterobacterales</taxon>
        <taxon>Budviciaceae</taxon>
        <taxon>Budvicia</taxon>
    </lineage>
</organism>
<dbReference type="Pfam" id="PF07729">
    <property type="entry name" value="FCD"/>
    <property type="match status" value="1"/>
</dbReference>
<dbReference type="PRINTS" id="PR00035">
    <property type="entry name" value="HTHGNTR"/>
</dbReference>
<dbReference type="Proteomes" id="UP000373449">
    <property type="component" value="Unassembled WGS sequence"/>
</dbReference>
<keyword evidence="1" id="KW-0805">Transcription regulation</keyword>
<keyword evidence="3" id="KW-0804">Transcription</keyword>
<keyword evidence="2" id="KW-0238">DNA-binding</keyword>
<feature type="domain" description="HTH gntR-type" evidence="4">
    <location>
        <begin position="7"/>
        <end position="75"/>
    </location>
</feature>
<dbReference type="SUPFAM" id="SSF48008">
    <property type="entry name" value="GntR ligand-binding domain-like"/>
    <property type="match status" value="1"/>
</dbReference>
<dbReference type="SUPFAM" id="SSF46785">
    <property type="entry name" value="Winged helix' DNA-binding domain"/>
    <property type="match status" value="1"/>
</dbReference>
<dbReference type="EMBL" id="PDDX01000001">
    <property type="protein sequence ID" value="PHI32559.1"/>
    <property type="molecule type" value="Genomic_DNA"/>
</dbReference>
<dbReference type="GO" id="GO:0003677">
    <property type="term" value="F:DNA binding"/>
    <property type="evidence" value="ECO:0007669"/>
    <property type="project" value="UniProtKB-KW"/>
</dbReference>
<evidence type="ECO:0000313" key="7">
    <source>
        <dbReference type="Proteomes" id="UP000224974"/>
    </source>
</evidence>
<dbReference type="PANTHER" id="PTHR43537">
    <property type="entry name" value="TRANSCRIPTIONAL REGULATOR, GNTR FAMILY"/>
    <property type="match status" value="1"/>
</dbReference>
<dbReference type="InterPro" id="IPR011711">
    <property type="entry name" value="GntR_C"/>
</dbReference>
<sequence length="244" mass="27490">MTKTTAPSIAESLTHDLAIRIMHGDLSEHQSLPGENELALQYQVSRTSVRNALQALGAKGMLSIQAKRRSVVTPREQWNFLDSEVLLWLTESGMEEKMVEQLIVARLIFEPNVAALAAVNATGHDLAALEDAYQLMAEGQSHNQRELFERGDLAFHLALLRASHNPFLLSLSNALSSAMSLSFKQTLEDDVRLTKEALQQHFVLLDAIRLKQVDTARQRMREILLKAAQKRLQNYQPEIFNHID</sequence>
<accession>A0A2C6D0U9</accession>
<gene>
    <name evidence="6" type="primary">lutR_3</name>
    <name evidence="5" type="ORF">CRN84_02065</name>
    <name evidence="6" type="ORF">NCTC12282_00954</name>
</gene>
<dbReference type="InterPro" id="IPR008920">
    <property type="entry name" value="TF_FadR/GntR_C"/>
</dbReference>
<reference evidence="6 8" key="3">
    <citation type="submission" date="2019-03" db="EMBL/GenBank/DDBJ databases">
        <authorList>
            <consortium name="Pathogen Informatics"/>
        </authorList>
    </citation>
    <scope>NUCLEOTIDE SEQUENCE [LARGE SCALE GENOMIC DNA]</scope>
    <source>
        <strain evidence="6 8">NCTC12282</strain>
    </source>
</reference>
<evidence type="ECO:0000313" key="6">
    <source>
        <dbReference type="EMBL" id="VFS46064.1"/>
    </source>
</evidence>
<dbReference type="STRING" id="1111728.GCA_000427805_02722"/>
<dbReference type="InterPro" id="IPR036390">
    <property type="entry name" value="WH_DNA-bd_sf"/>
</dbReference>
<dbReference type="CDD" id="cd07377">
    <property type="entry name" value="WHTH_GntR"/>
    <property type="match status" value="1"/>
</dbReference>
<dbReference type="Pfam" id="PF00392">
    <property type="entry name" value="GntR"/>
    <property type="match status" value="1"/>
</dbReference>
<keyword evidence="7" id="KW-1185">Reference proteome</keyword>
<evidence type="ECO:0000259" key="4">
    <source>
        <dbReference type="PROSITE" id="PS50949"/>
    </source>
</evidence>
<evidence type="ECO:0000256" key="3">
    <source>
        <dbReference type="ARBA" id="ARBA00023163"/>
    </source>
</evidence>
<dbReference type="InterPro" id="IPR000524">
    <property type="entry name" value="Tscrpt_reg_HTH_GntR"/>
</dbReference>
<evidence type="ECO:0000313" key="5">
    <source>
        <dbReference type="EMBL" id="PHI32559.1"/>
    </source>
</evidence>
<dbReference type="Gene3D" id="1.10.10.10">
    <property type="entry name" value="Winged helix-like DNA-binding domain superfamily/Winged helix DNA-binding domain"/>
    <property type="match status" value="1"/>
</dbReference>
<protein>
    <submittedName>
        <fullName evidence="5">FadR family transcriptional regulator</fullName>
    </submittedName>
    <submittedName>
        <fullName evidence="6">L-lactate utilization operon repressor</fullName>
    </submittedName>
</protein>
<evidence type="ECO:0000256" key="2">
    <source>
        <dbReference type="ARBA" id="ARBA00023125"/>
    </source>
</evidence>
<dbReference type="OrthoDB" id="9028214at2"/>
<dbReference type="GO" id="GO:0003700">
    <property type="term" value="F:DNA-binding transcription factor activity"/>
    <property type="evidence" value="ECO:0007669"/>
    <property type="project" value="InterPro"/>
</dbReference>
<dbReference type="InterPro" id="IPR036388">
    <property type="entry name" value="WH-like_DNA-bd_sf"/>
</dbReference>
<proteinExistence type="predicted"/>
<dbReference type="SMART" id="SM00895">
    <property type="entry name" value="FCD"/>
    <property type="match status" value="1"/>
</dbReference>
<dbReference type="PROSITE" id="PS50949">
    <property type="entry name" value="HTH_GNTR"/>
    <property type="match status" value="1"/>
</dbReference>
<dbReference type="Proteomes" id="UP000224974">
    <property type="component" value="Unassembled WGS sequence"/>
</dbReference>
<evidence type="ECO:0000313" key="8">
    <source>
        <dbReference type="Proteomes" id="UP000373449"/>
    </source>
</evidence>
<evidence type="ECO:0000256" key="1">
    <source>
        <dbReference type="ARBA" id="ARBA00023015"/>
    </source>
</evidence>
<dbReference type="EMBL" id="CAADJA010000002">
    <property type="protein sequence ID" value="VFS46064.1"/>
    <property type="molecule type" value="Genomic_DNA"/>
</dbReference>
<dbReference type="Gene3D" id="1.20.120.530">
    <property type="entry name" value="GntR ligand-binding domain-like"/>
    <property type="match status" value="1"/>
</dbReference>
<reference evidence="7" key="2">
    <citation type="submission" date="2017-09" db="EMBL/GenBank/DDBJ databases">
        <title>FDA dAtabase for Regulatory Grade micrObial Sequences (FDA-ARGOS): Supporting development and validation of Infectious Disease Dx tests.</title>
        <authorList>
            <person name="Minogue T."/>
            <person name="Wolcott M."/>
            <person name="Wasieloski L."/>
            <person name="Aguilar W."/>
            <person name="Moore D."/>
            <person name="Tallon L."/>
            <person name="Sadzewicz L."/>
            <person name="Ott S."/>
            <person name="Zhao X."/>
            <person name="Nagaraj S."/>
            <person name="Vavikolanu K."/>
            <person name="Aluvathingal J."/>
            <person name="Nadendla S."/>
            <person name="Sichtig H."/>
        </authorList>
    </citation>
    <scope>NUCLEOTIDE SEQUENCE [LARGE SCALE GENOMIC DNA]</scope>
    <source>
        <strain evidence="7">FDAARGOS_387</strain>
    </source>
</reference>